<feature type="region of interest" description="Disordered" evidence="2">
    <location>
        <begin position="62"/>
        <end position="99"/>
    </location>
</feature>
<comment type="caution">
    <text evidence="3">The sequence shown here is derived from an EMBL/GenBank/DDBJ whole genome shotgun (WGS) entry which is preliminary data.</text>
</comment>
<evidence type="ECO:0000256" key="2">
    <source>
        <dbReference type="SAM" id="MobiDB-lite"/>
    </source>
</evidence>
<protein>
    <recommendedName>
        <fullName evidence="5">RanBP2-type domain-containing protein</fullName>
    </recommendedName>
</protein>
<feature type="region of interest" description="Disordered" evidence="2">
    <location>
        <begin position="111"/>
        <end position="134"/>
    </location>
</feature>
<sequence length="350" mass="39181">MGQEQKQYSGTSSQSDHILSLQIGAQEPRMSGFDAAFVQQQIEEEERLSKLHDIDLADEEMARRLSVQYQGEGVGDDGDDPEPPPPRAAPPAYSPKGKGRVVLDFRPQQPEKPATLDFRGQRSRSQSPVPPSQSNLVTVIACSACTYENPAGSTVCAMCEAPLIRGSSATIDSRDEELAYELQEQLRIEAEREEEEHVRQARETERQERERARVEAMEARRAANPNGWMEDTLYGNYDVKFSVWDGTSKKLGKAQTVKACLALKEDGSFESNVSPTGTEPVTGYWEVFWDKKNIRMEVLKLVWGKTSGRITTEFIATKHGKIGAVQEWKGTHSLDGRLKPNTKDCFTLKR</sequence>
<feature type="compositionally biased region" description="Polar residues" evidence="2">
    <location>
        <begin position="1"/>
        <end position="17"/>
    </location>
</feature>
<evidence type="ECO:0000313" key="4">
    <source>
        <dbReference type="Proteomes" id="UP001165085"/>
    </source>
</evidence>
<dbReference type="AlphaFoldDB" id="A0A9W7BTY8"/>
<evidence type="ECO:0000256" key="1">
    <source>
        <dbReference type="SAM" id="Coils"/>
    </source>
</evidence>
<reference evidence="4" key="1">
    <citation type="journal article" date="2023" name="Commun. Biol.">
        <title>Genome analysis of Parmales, the sister group of diatoms, reveals the evolutionary specialization of diatoms from phago-mixotrophs to photoautotrophs.</title>
        <authorList>
            <person name="Ban H."/>
            <person name="Sato S."/>
            <person name="Yoshikawa S."/>
            <person name="Yamada K."/>
            <person name="Nakamura Y."/>
            <person name="Ichinomiya M."/>
            <person name="Sato N."/>
            <person name="Blanc-Mathieu R."/>
            <person name="Endo H."/>
            <person name="Kuwata A."/>
            <person name="Ogata H."/>
        </authorList>
    </citation>
    <scope>NUCLEOTIDE SEQUENCE [LARGE SCALE GENOMIC DNA]</scope>
    <source>
        <strain evidence="4">NIES 3701</strain>
    </source>
</reference>
<keyword evidence="4" id="KW-1185">Reference proteome</keyword>
<feature type="coiled-coil region" evidence="1">
    <location>
        <begin position="183"/>
        <end position="222"/>
    </location>
</feature>
<feature type="region of interest" description="Disordered" evidence="2">
    <location>
        <begin position="1"/>
        <end position="25"/>
    </location>
</feature>
<proteinExistence type="predicted"/>
<dbReference type="Proteomes" id="UP001165085">
    <property type="component" value="Unassembled WGS sequence"/>
</dbReference>
<evidence type="ECO:0008006" key="5">
    <source>
        <dbReference type="Google" id="ProtNLM"/>
    </source>
</evidence>
<dbReference type="Gene3D" id="4.10.1060.10">
    <property type="entry name" value="Zinc finger, RanBP2-type"/>
    <property type="match status" value="1"/>
</dbReference>
<keyword evidence="1" id="KW-0175">Coiled coil</keyword>
<dbReference type="EMBL" id="BRXY01000404">
    <property type="protein sequence ID" value="GMH92708.1"/>
    <property type="molecule type" value="Genomic_DNA"/>
</dbReference>
<feature type="compositionally biased region" description="Pro residues" evidence="2">
    <location>
        <begin position="83"/>
        <end position="93"/>
    </location>
</feature>
<accession>A0A9W7BTY8</accession>
<name>A0A9W7BTY8_9STRA</name>
<dbReference type="OrthoDB" id="10411666at2759"/>
<evidence type="ECO:0000313" key="3">
    <source>
        <dbReference type="EMBL" id="GMH92708.1"/>
    </source>
</evidence>
<organism evidence="3 4">
    <name type="scientific">Triparma strigata</name>
    <dbReference type="NCBI Taxonomy" id="1606541"/>
    <lineage>
        <taxon>Eukaryota</taxon>
        <taxon>Sar</taxon>
        <taxon>Stramenopiles</taxon>
        <taxon>Ochrophyta</taxon>
        <taxon>Bolidophyceae</taxon>
        <taxon>Parmales</taxon>
        <taxon>Triparmaceae</taxon>
        <taxon>Triparma</taxon>
    </lineage>
</organism>
<gene>
    <name evidence="3" type="ORF">TrST_g1799</name>
</gene>